<comment type="caution">
    <text evidence="1">The sequence shown here is derived from an EMBL/GenBank/DDBJ whole genome shotgun (WGS) entry which is preliminary data.</text>
</comment>
<keyword evidence="2" id="KW-1185">Reference proteome</keyword>
<evidence type="ECO:0000313" key="1">
    <source>
        <dbReference type="EMBL" id="RPE08198.1"/>
    </source>
</evidence>
<dbReference type="RefSeq" id="WP_123847200.1">
    <property type="nucleotide sequence ID" value="NZ_RPDH01000002.1"/>
</dbReference>
<organism evidence="1 2">
    <name type="scientific">Chitinophaga lutea</name>
    <dbReference type="NCBI Taxonomy" id="2488634"/>
    <lineage>
        <taxon>Bacteria</taxon>
        <taxon>Pseudomonadati</taxon>
        <taxon>Bacteroidota</taxon>
        <taxon>Chitinophagia</taxon>
        <taxon>Chitinophagales</taxon>
        <taxon>Chitinophagaceae</taxon>
        <taxon>Chitinophaga</taxon>
    </lineage>
</organism>
<dbReference type="Proteomes" id="UP000278351">
    <property type="component" value="Unassembled WGS sequence"/>
</dbReference>
<sequence>MERKIYGLQDALAILGETRNEIFNSIDNGFEDFLKIWQFINTLEGGPVSYKMRTKAGIVHEQIKKYAMNTLSGKAGIKVDEFRGIFGVQINEELFIRFKKMDDTYAVRNLQTSQHKTYMKQGFIEGFPNEPTLLFAGYIPDKAFSKIKGAYIACWIGSVLEWVDEAGNYRVEQMRLDFDSERADELFPAIEKRIKAKKGTHTGDKKTGTDGE</sequence>
<accession>A0A3N4PKX0</accession>
<protein>
    <submittedName>
        <fullName evidence="1">Uncharacterized protein</fullName>
    </submittedName>
</protein>
<dbReference type="OrthoDB" id="977536at2"/>
<gene>
    <name evidence="1" type="ORF">EGT74_14130</name>
</gene>
<reference evidence="1 2" key="1">
    <citation type="submission" date="2018-11" db="EMBL/GenBank/DDBJ databases">
        <title>Chitinophaga lutea sp.nov., isolate from arsenic contaminated soil.</title>
        <authorList>
            <person name="Zong Y."/>
        </authorList>
    </citation>
    <scope>NUCLEOTIDE SEQUENCE [LARGE SCALE GENOMIC DNA]</scope>
    <source>
        <strain evidence="1 2">ZY74</strain>
    </source>
</reference>
<name>A0A3N4PKX0_9BACT</name>
<evidence type="ECO:0000313" key="2">
    <source>
        <dbReference type="Proteomes" id="UP000278351"/>
    </source>
</evidence>
<proteinExistence type="predicted"/>
<dbReference type="AlphaFoldDB" id="A0A3N4PKX0"/>
<dbReference type="EMBL" id="RPDH01000002">
    <property type="protein sequence ID" value="RPE08198.1"/>
    <property type="molecule type" value="Genomic_DNA"/>
</dbReference>